<evidence type="ECO:0000313" key="2">
    <source>
        <dbReference type="EMBL" id="OIT34616.1"/>
    </source>
</evidence>
<evidence type="ECO:0000313" key="3">
    <source>
        <dbReference type="Proteomes" id="UP000187609"/>
    </source>
</evidence>
<gene>
    <name evidence="2" type="ORF">A4A49_23089</name>
</gene>
<proteinExistence type="predicted"/>
<keyword evidence="3" id="KW-1185">Reference proteome</keyword>
<feature type="chain" id="PRO_5016371351" evidence="1">
    <location>
        <begin position="28"/>
        <end position="81"/>
    </location>
</feature>
<accession>A0A314KYZ3</accession>
<dbReference type="Gramene" id="OIT34616">
    <property type="protein sequence ID" value="OIT34616"/>
    <property type="gene ID" value="A4A49_23089"/>
</dbReference>
<keyword evidence="1" id="KW-0732">Signal</keyword>
<comment type="caution">
    <text evidence="2">The sequence shown here is derived from an EMBL/GenBank/DDBJ whole genome shotgun (WGS) entry which is preliminary data.</text>
</comment>
<organism evidence="2 3">
    <name type="scientific">Nicotiana attenuata</name>
    <name type="common">Coyote tobacco</name>
    <dbReference type="NCBI Taxonomy" id="49451"/>
    <lineage>
        <taxon>Eukaryota</taxon>
        <taxon>Viridiplantae</taxon>
        <taxon>Streptophyta</taxon>
        <taxon>Embryophyta</taxon>
        <taxon>Tracheophyta</taxon>
        <taxon>Spermatophyta</taxon>
        <taxon>Magnoliopsida</taxon>
        <taxon>eudicotyledons</taxon>
        <taxon>Gunneridae</taxon>
        <taxon>Pentapetalae</taxon>
        <taxon>asterids</taxon>
        <taxon>lamiids</taxon>
        <taxon>Solanales</taxon>
        <taxon>Solanaceae</taxon>
        <taxon>Nicotianoideae</taxon>
        <taxon>Nicotianeae</taxon>
        <taxon>Nicotiana</taxon>
    </lineage>
</organism>
<name>A0A314KYZ3_NICAT</name>
<evidence type="ECO:0000256" key="1">
    <source>
        <dbReference type="SAM" id="SignalP"/>
    </source>
</evidence>
<reference evidence="2" key="1">
    <citation type="submission" date="2016-11" db="EMBL/GenBank/DDBJ databases">
        <title>The genome of Nicotiana attenuata.</title>
        <authorList>
            <person name="Xu S."/>
            <person name="Brockmoeller T."/>
            <person name="Gaquerel E."/>
            <person name="Navarro A."/>
            <person name="Kuhl H."/>
            <person name="Gase K."/>
            <person name="Ling Z."/>
            <person name="Zhou W."/>
            <person name="Kreitzer C."/>
            <person name="Stanke M."/>
            <person name="Tang H."/>
            <person name="Lyons E."/>
            <person name="Pandey P."/>
            <person name="Pandey S.P."/>
            <person name="Timmermann B."/>
            <person name="Baldwin I.T."/>
        </authorList>
    </citation>
    <scope>NUCLEOTIDE SEQUENCE [LARGE SCALE GENOMIC DNA]</scope>
    <source>
        <strain evidence="2">UT</strain>
    </source>
</reference>
<dbReference type="AlphaFoldDB" id="A0A314KYZ3"/>
<dbReference type="Proteomes" id="UP000187609">
    <property type="component" value="Unassembled WGS sequence"/>
</dbReference>
<protein>
    <submittedName>
        <fullName evidence="2">Uncharacterized protein</fullName>
    </submittedName>
</protein>
<dbReference type="EMBL" id="MJEQ01000682">
    <property type="protein sequence ID" value="OIT34616.1"/>
    <property type="molecule type" value="Genomic_DNA"/>
</dbReference>
<feature type="signal peptide" evidence="1">
    <location>
        <begin position="1"/>
        <end position="27"/>
    </location>
</feature>
<sequence length="81" mass="8802">MAARKTSYFTLALFLFLLMIIAQLSGGVHCRALRELKKSTISEDSSTVPVFGVSSKKNAQRSVKDMAFIMVSGPSRKGPGH</sequence>